<dbReference type="Proteomes" id="UP000576969">
    <property type="component" value="Unassembled WGS sequence"/>
</dbReference>
<dbReference type="InterPro" id="IPR008979">
    <property type="entry name" value="Galactose-bd-like_sf"/>
</dbReference>
<dbReference type="EMBL" id="JACCBV010000001">
    <property type="protein sequence ID" value="NYE18004.1"/>
    <property type="molecule type" value="Genomic_DNA"/>
</dbReference>
<dbReference type="InterPro" id="IPR008902">
    <property type="entry name" value="Rhamnosid_concanavalin"/>
</dbReference>
<name>A0A7Y9GKA3_9MICO</name>
<comment type="catalytic activity">
    <reaction evidence="1">
        <text>Hydrolysis of terminal non-reducing alpha-L-rhamnose residues in alpha-L-rhamnosides.</text>
        <dbReference type="EC" id="3.2.1.40"/>
    </reaction>
</comment>
<dbReference type="InterPro" id="IPR012341">
    <property type="entry name" value="6hp_glycosidase-like_sf"/>
</dbReference>
<dbReference type="Pfam" id="PF05592">
    <property type="entry name" value="Bac_rhamnosid"/>
    <property type="match status" value="1"/>
</dbReference>
<keyword evidence="4" id="KW-0732">Signal</keyword>
<dbReference type="RefSeq" id="WP_179486455.1">
    <property type="nucleotide sequence ID" value="NZ_JACCBV010000001.1"/>
</dbReference>
<dbReference type="GO" id="GO:0030596">
    <property type="term" value="F:alpha-L-rhamnosidase activity"/>
    <property type="evidence" value="ECO:0007669"/>
    <property type="project" value="UniProtKB-EC"/>
</dbReference>
<dbReference type="InterPro" id="IPR016007">
    <property type="entry name" value="Alpha_rhamnosid"/>
</dbReference>
<dbReference type="AlphaFoldDB" id="A0A7Y9GKA3"/>
<evidence type="ECO:0000256" key="2">
    <source>
        <dbReference type="ARBA" id="ARBA00012652"/>
    </source>
</evidence>
<dbReference type="EC" id="3.2.1.40" evidence="2"/>
<proteinExistence type="predicted"/>
<keyword evidence="9" id="KW-0326">Glycosidase</keyword>
<dbReference type="SUPFAM" id="SSF49785">
    <property type="entry name" value="Galactose-binding domain-like"/>
    <property type="match status" value="2"/>
</dbReference>
<dbReference type="PANTHER" id="PTHR33307">
    <property type="entry name" value="ALPHA-RHAMNOSIDASE (EUROFUNG)"/>
    <property type="match status" value="1"/>
</dbReference>
<dbReference type="Pfam" id="PF17390">
    <property type="entry name" value="Bac_rhamnosid_C"/>
    <property type="match status" value="1"/>
</dbReference>
<evidence type="ECO:0000256" key="3">
    <source>
        <dbReference type="ARBA" id="ARBA00022801"/>
    </source>
</evidence>
<dbReference type="Gene3D" id="2.60.40.10">
    <property type="entry name" value="Immunoglobulins"/>
    <property type="match status" value="1"/>
</dbReference>
<organism evidence="9 10">
    <name type="scientific">Microbacterium immunditiarum</name>
    <dbReference type="NCBI Taxonomy" id="337480"/>
    <lineage>
        <taxon>Bacteria</taxon>
        <taxon>Bacillati</taxon>
        <taxon>Actinomycetota</taxon>
        <taxon>Actinomycetes</taxon>
        <taxon>Micrococcales</taxon>
        <taxon>Microbacteriaceae</taxon>
        <taxon>Microbacterium</taxon>
    </lineage>
</organism>
<evidence type="ECO:0000313" key="10">
    <source>
        <dbReference type="Proteomes" id="UP000576969"/>
    </source>
</evidence>
<dbReference type="Pfam" id="PF25788">
    <property type="entry name" value="Ig_Rha78A_N"/>
    <property type="match status" value="1"/>
</dbReference>
<evidence type="ECO:0000259" key="7">
    <source>
        <dbReference type="Pfam" id="PF17389"/>
    </source>
</evidence>
<feature type="domain" description="Alpha-L-rhamnosidase six-hairpin glycosidase" evidence="7">
    <location>
        <begin position="817"/>
        <end position="1152"/>
    </location>
</feature>
<accession>A0A7Y9GKA3</accession>
<dbReference type="Gene3D" id="2.60.120.260">
    <property type="entry name" value="Galactose-binding domain-like"/>
    <property type="match status" value="4"/>
</dbReference>
<dbReference type="Pfam" id="PF08531">
    <property type="entry name" value="Bac_rhamnosid_N"/>
    <property type="match status" value="1"/>
</dbReference>
<reference evidence="9 10" key="1">
    <citation type="submission" date="2020-07" db="EMBL/GenBank/DDBJ databases">
        <title>Sequencing the genomes of 1000 actinobacteria strains.</title>
        <authorList>
            <person name="Klenk H.-P."/>
        </authorList>
    </citation>
    <scope>NUCLEOTIDE SEQUENCE [LARGE SCALE GENOMIC DNA]</scope>
    <source>
        <strain evidence="9 10">DSM 24662</strain>
    </source>
</reference>
<feature type="signal peptide" evidence="4">
    <location>
        <begin position="1"/>
        <end position="27"/>
    </location>
</feature>
<evidence type="ECO:0000259" key="8">
    <source>
        <dbReference type="Pfam" id="PF17390"/>
    </source>
</evidence>
<dbReference type="InterPro" id="IPR008928">
    <property type="entry name" value="6-hairpin_glycosidase_sf"/>
</dbReference>
<dbReference type="InterPro" id="IPR013783">
    <property type="entry name" value="Ig-like_fold"/>
</dbReference>
<feature type="domain" description="Bacterial alpha-L-rhamnosidase N-terminal" evidence="6">
    <location>
        <begin position="529"/>
        <end position="698"/>
    </location>
</feature>
<dbReference type="SUPFAM" id="SSF48208">
    <property type="entry name" value="Six-hairpin glycosidases"/>
    <property type="match status" value="1"/>
</dbReference>
<dbReference type="Gene3D" id="1.50.10.10">
    <property type="match status" value="1"/>
</dbReference>
<evidence type="ECO:0000256" key="4">
    <source>
        <dbReference type="SAM" id="SignalP"/>
    </source>
</evidence>
<evidence type="ECO:0000259" key="6">
    <source>
        <dbReference type="Pfam" id="PF08531"/>
    </source>
</evidence>
<feature type="domain" description="Alpha-L-rhamnosidase C-terminal" evidence="8">
    <location>
        <begin position="1155"/>
        <end position="1225"/>
    </location>
</feature>
<dbReference type="InterPro" id="IPR035396">
    <property type="entry name" value="Bac_rhamnosid6H"/>
</dbReference>
<keyword evidence="3 9" id="KW-0378">Hydrolase</keyword>
<evidence type="ECO:0000259" key="5">
    <source>
        <dbReference type="Pfam" id="PF05592"/>
    </source>
</evidence>
<keyword evidence="10" id="KW-1185">Reference proteome</keyword>
<evidence type="ECO:0000313" key="9">
    <source>
        <dbReference type="EMBL" id="NYE18004.1"/>
    </source>
</evidence>
<sequence>MSQHAIRPRQLALVALAAMLAVTIAWPANIPAASAITVQGEQSLRTEVNELTVERATQPLAVDETRPMLAWQVAAEKRGVLQSAYQVWVASSPSLLNAGRPDLWDSGKVESEESTGIPYTGGKLEAGQRAWFKVRIWDQSGGVSPWSAPSWWEAGLGTEGWQGGWIAGPPAPTQVTLADAQWIWTSGTVAGAGVPAGDAYFRRGFSLPADREVTSARIVVTADDRFALHVNGTEVAATSPGADWQSSQVVDITNLVSSGENQLAIGATNSSPGFSGLIAKLVVDFAVGEPTVIVTDSSWSSAATLATGWTEANYDDSGWSAAAELGSYGVSPWGNGVSLPAESFGFAGSRWIWTPGSTSGTNDLPAGTGCFRKTLSLPADRTITSATLAIAADDSFVATVNGTKIGGTPRGAQWDAGQFYDVTDGLAAGQNLLAIRATNATVGYAGLIAKLQVEFDDGEPLTVITDGSWLATADDPASCTSLDFDDSEWSPASELGTYGMAPWGSRVLLPKEEPAPLLRTDFRARAGLSSARLYVAGAGFQVAHLNGAPVSDNVMEPATSDYDDRILYVAYDVTDRVKAGDNALGFELGRGFFGLTTPNVWNMHTTAPWHNEPRVLAQLELTYRDGSTQVVKTGPGWRTVAGPTRSDSVYAGETYDARLEQPGWATAGFDDAAWTAAPVVAAPQGKLEPQVQQPIKVMDSIDAVEVTEPTPGVYLVDFGQTVSGWVELRGKAPAGQKVTMAYGQQLSGDGRINLEQGYVFGGRFQRDEYVFRGEGEERWQARFSQKSFRYVEVEGLDSAPPLNMLVAKEVRTSADVTGNFESSEPTLNQIHSMVVRSLEHHMLGIPAVDAMYEKIGWTADGHLNTAGFASNFDAHNFLAKWLDDIADTQTPDGGIGDIAPTSGWSTPSQAVEWSMAYPIVMWELYTRYGDRRVLEEQFDGVARYLNWELDRVDGDGLAKRGRGDWLPPDSADEDLRLPASAYLYRGLRIGAQAAEALGRDADAERFADRADQLRTDFNDAFLDLDAGLYRTPSDNGYRQTSNALALEFGLVPDDARAAVADALAQDVRSRANHLNTGTLGTAVLLPALTHGGHEDLALAVASQRTYPSWGFWLENGADTLWETWTVTDPRQGRPSGHDHYLFGSVEPWFFEQLAGIRPIEPGYRRVVVEPLVSDDLTWVRATVGTVRGDVSVDWEQNATGSSGTLVVPGNATAELRIAIPEGYELTERGKPVGKIAGVTQLAPGVFEVGAGSYSFEVAPSRR</sequence>
<dbReference type="InterPro" id="IPR013737">
    <property type="entry name" value="Bac_rhamnosid_N"/>
</dbReference>
<dbReference type="Gene3D" id="2.60.420.10">
    <property type="entry name" value="Maltose phosphorylase, domain 3"/>
    <property type="match status" value="1"/>
</dbReference>
<evidence type="ECO:0000256" key="1">
    <source>
        <dbReference type="ARBA" id="ARBA00001445"/>
    </source>
</evidence>
<gene>
    <name evidence="9" type="ORF">BJ991_000032</name>
</gene>
<dbReference type="PANTHER" id="PTHR33307:SF6">
    <property type="entry name" value="ALPHA-RHAMNOSIDASE (EUROFUNG)-RELATED"/>
    <property type="match status" value="1"/>
</dbReference>
<protein>
    <recommendedName>
        <fullName evidence="2">alpha-L-rhamnosidase</fullName>
        <ecNumber evidence="2">3.2.1.40</ecNumber>
    </recommendedName>
</protein>
<comment type="caution">
    <text evidence="9">The sequence shown here is derived from an EMBL/GenBank/DDBJ whole genome shotgun (WGS) entry which is preliminary data.</text>
</comment>
<dbReference type="InterPro" id="IPR035398">
    <property type="entry name" value="Bac_rhamnosid_C"/>
</dbReference>
<dbReference type="GO" id="GO:0005975">
    <property type="term" value="P:carbohydrate metabolic process"/>
    <property type="evidence" value="ECO:0007669"/>
    <property type="project" value="InterPro"/>
</dbReference>
<feature type="domain" description="Alpha-L-rhamnosidase concanavalin-like" evidence="5">
    <location>
        <begin position="710"/>
        <end position="800"/>
    </location>
</feature>
<dbReference type="Pfam" id="PF17389">
    <property type="entry name" value="Bac_rhamnosid6H"/>
    <property type="match status" value="1"/>
</dbReference>
<feature type="chain" id="PRO_5039127008" description="alpha-L-rhamnosidase" evidence="4">
    <location>
        <begin position="28"/>
        <end position="1262"/>
    </location>
</feature>